<protein>
    <submittedName>
        <fullName evidence="1">Uncharacterized protein</fullName>
    </submittedName>
</protein>
<evidence type="ECO:0000313" key="2">
    <source>
        <dbReference type="Proteomes" id="UP000243978"/>
    </source>
</evidence>
<dbReference type="Proteomes" id="UP000243978">
    <property type="component" value="Unassembled WGS sequence"/>
</dbReference>
<accession>A0A2T6BDZ5</accession>
<dbReference type="AlphaFoldDB" id="A0A2T6BDZ5"/>
<name>A0A2T6BDZ5_9RHOB</name>
<sequence>MPEHLKTDQSFPNPRPSAAAQKAQAFYELHGGHGPVLIFWLVDRLYRAIRRIETPPPETTLPWDRVRAAKAGAPDFLEKSGGKSF</sequence>
<reference evidence="1 2" key="1">
    <citation type="submission" date="2018-04" db="EMBL/GenBank/DDBJ databases">
        <title>Genomic Encyclopedia of Archaeal and Bacterial Type Strains, Phase II (KMG-II): from individual species to whole genera.</title>
        <authorList>
            <person name="Goeker M."/>
        </authorList>
    </citation>
    <scope>NUCLEOTIDE SEQUENCE [LARGE SCALE GENOMIC DNA]</scope>
    <source>
        <strain evidence="1 2">DSM 100977</strain>
    </source>
</reference>
<dbReference type="RefSeq" id="WP_107846607.1">
    <property type="nucleotide sequence ID" value="NZ_QBKS01000002.1"/>
</dbReference>
<proteinExistence type="predicted"/>
<keyword evidence="2" id="KW-1185">Reference proteome</keyword>
<evidence type="ECO:0000313" key="1">
    <source>
        <dbReference type="EMBL" id="PTX54254.1"/>
    </source>
</evidence>
<comment type="caution">
    <text evidence="1">The sequence shown here is derived from an EMBL/GenBank/DDBJ whole genome shotgun (WGS) entry which is preliminary data.</text>
</comment>
<organism evidence="1 2">
    <name type="scientific">Litoreibacter ponti</name>
    <dbReference type="NCBI Taxonomy" id="1510457"/>
    <lineage>
        <taxon>Bacteria</taxon>
        <taxon>Pseudomonadati</taxon>
        <taxon>Pseudomonadota</taxon>
        <taxon>Alphaproteobacteria</taxon>
        <taxon>Rhodobacterales</taxon>
        <taxon>Roseobacteraceae</taxon>
        <taxon>Litoreibacter</taxon>
    </lineage>
</organism>
<gene>
    <name evidence="1" type="ORF">C8N43_3067</name>
</gene>
<dbReference type="EMBL" id="QBKS01000002">
    <property type="protein sequence ID" value="PTX54254.1"/>
    <property type="molecule type" value="Genomic_DNA"/>
</dbReference>